<keyword evidence="5 9" id="KW-0798">TonB box</keyword>
<dbReference type="InterPro" id="IPR000531">
    <property type="entry name" value="Beta-barrel_TonB"/>
</dbReference>
<keyword evidence="10" id="KW-0732">Signal</keyword>
<evidence type="ECO:0000313" key="13">
    <source>
        <dbReference type="EMBL" id="RIJ48403.1"/>
    </source>
</evidence>
<dbReference type="Pfam" id="PF00593">
    <property type="entry name" value="TonB_dep_Rec_b-barrel"/>
    <property type="match status" value="1"/>
</dbReference>
<dbReference type="Pfam" id="PF07715">
    <property type="entry name" value="Plug"/>
    <property type="match status" value="1"/>
</dbReference>
<protein>
    <submittedName>
        <fullName evidence="13">TonB-dependent receptor</fullName>
    </submittedName>
</protein>
<dbReference type="NCBIfam" id="TIGR04056">
    <property type="entry name" value="OMP_RagA_SusC"/>
    <property type="match status" value="1"/>
</dbReference>
<dbReference type="Gene3D" id="2.40.170.20">
    <property type="entry name" value="TonB-dependent receptor, beta-barrel domain"/>
    <property type="match status" value="1"/>
</dbReference>
<keyword evidence="13" id="KW-0675">Receptor</keyword>
<keyword evidence="6 8" id="KW-0472">Membrane</keyword>
<dbReference type="InterPro" id="IPR008969">
    <property type="entry name" value="CarboxyPept-like_regulatory"/>
</dbReference>
<feature type="signal peptide" evidence="10">
    <location>
        <begin position="1"/>
        <end position="20"/>
    </location>
</feature>
<evidence type="ECO:0000259" key="11">
    <source>
        <dbReference type="Pfam" id="PF00593"/>
    </source>
</evidence>
<dbReference type="InterPro" id="IPR012910">
    <property type="entry name" value="Plug_dom"/>
</dbReference>
<dbReference type="OrthoDB" id="9768177at2"/>
<dbReference type="InterPro" id="IPR039426">
    <property type="entry name" value="TonB-dep_rcpt-like"/>
</dbReference>
<comment type="subcellular location">
    <subcellularLocation>
        <location evidence="1 8">Cell outer membrane</location>
        <topology evidence="1 8">Multi-pass membrane protein</topology>
    </subcellularLocation>
</comment>
<dbReference type="Gene3D" id="2.170.130.10">
    <property type="entry name" value="TonB-dependent receptor, plug domain"/>
    <property type="match status" value="1"/>
</dbReference>
<dbReference type="GO" id="GO:0009279">
    <property type="term" value="C:cell outer membrane"/>
    <property type="evidence" value="ECO:0007669"/>
    <property type="project" value="UniProtKB-SubCell"/>
</dbReference>
<comment type="caution">
    <text evidence="13">The sequence shown here is derived from an EMBL/GenBank/DDBJ whole genome shotgun (WGS) entry which is preliminary data.</text>
</comment>
<evidence type="ECO:0000259" key="12">
    <source>
        <dbReference type="Pfam" id="PF07715"/>
    </source>
</evidence>
<evidence type="ECO:0000256" key="9">
    <source>
        <dbReference type="RuleBase" id="RU003357"/>
    </source>
</evidence>
<dbReference type="Proteomes" id="UP000265926">
    <property type="component" value="Unassembled WGS sequence"/>
</dbReference>
<keyword evidence="7 8" id="KW-0998">Cell outer membrane</keyword>
<dbReference type="InterPro" id="IPR036942">
    <property type="entry name" value="Beta-barrel_TonB_sf"/>
</dbReference>
<accession>A0A399T3D3</accession>
<keyword evidence="2 8" id="KW-0813">Transport</keyword>
<name>A0A399T3D3_9BACT</name>
<feature type="chain" id="PRO_5017312423" evidence="10">
    <location>
        <begin position="21"/>
        <end position="1032"/>
    </location>
</feature>
<reference evidence="13 14" key="1">
    <citation type="submission" date="2018-08" db="EMBL/GenBank/DDBJ databases">
        <title>Pallidiluteibacterium maritimus gen. nov., sp. nov., isolated from coastal sediment.</title>
        <authorList>
            <person name="Zhou L.Y."/>
        </authorList>
    </citation>
    <scope>NUCLEOTIDE SEQUENCE [LARGE SCALE GENOMIC DNA]</scope>
    <source>
        <strain evidence="13 14">XSD2</strain>
    </source>
</reference>
<proteinExistence type="inferred from homology"/>
<evidence type="ECO:0000256" key="1">
    <source>
        <dbReference type="ARBA" id="ARBA00004571"/>
    </source>
</evidence>
<evidence type="ECO:0000256" key="4">
    <source>
        <dbReference type="ARBA" id="ARBA00022692"/>
    </source>
</evidence>
<dbReference type="NCBIfam" id="TIGR04057">
    <property type="entry name" value="SusC_RagA_signa"/>
    <property type="match status" value="1"/>
</dbReference>
<dbReference type="InterPro" id="IPR023996">
    <property type="entry name" value="TonB-dep_OMP_SusC/RagA"/>
</dbReference>
<dbReference type="FunFam" id="2.60.40.1120:FF:000003">
    <property type="entry name" value="Outer membrane protein Omp121"/>
    <property type="match status" value="1"/>
</dbReference>
<keyword evidence="3 8" id="KW-1134">Transmembrane beta strand</keyword>
<dbReference type="InterPro" id="IPR023997">
    <property type="entry name" value="TonB-dep_OMP_SusC/RagA_CS"/>
</dbReference>
<evidence type="ECO:0000313" key="14">
    <source>
        <dbReference type="Proteomes" id="UP000265926"/>
    </source>
</evidence>
<evidence type="ECO:0000256" key="6">
    <source>
        <dbReference type="ARBA" id="ARBA00023136"/>
    </source>
</evidence>
<gene>
    <name evidence="13" type="ORF">D1614_11825</name>
</gene>
<evidence type="ECO:0000256" key="2">
    <source>
        <dbReference type="ARBA" id="ARBA00022448"/>
    </source>
</evidence>
<evidence type="ECO:0000256" key="5">
    <source>
        <dbReference type="ARBA" id="ARBA00023077"/>
    </source>
</evidence>
<dbReference type="SUPFAM" id="SSF49464">
    <property type="entry name" value="Carboxypeptidase regulatory domain-like"/>
    <property type="match status" value="1"/>
</dbReference>
<dbReference type="InterPro" id="IPR037066">
    <property type="entry name" value="Plug_dom_sf"/>
</dbReference>
<feature type="domain" description="TonB-dependent receptor plug" evidence="12">
    <location>
        <begin position="116"/>
        <end position="233"/>
    </location>
</feature>
<evidence type="ECO:0000256" key="7">
    <source>
        <dbReference type="ARBA" id="ARBA00023237"/>
    </source>
</evidence>
<dbReference type="EMBL" id="QWGR01000005">
    <property type="protein sequence ID" value="RIJ48403.1"/>
    <property type="molecule type" value="Genomic_DNA"/>
</dbReference>
<comment type="similarity">
    <text evidence="8 9">Belongs to the TonB-dependent receptor family.</text>
</comment>
<keyword evidence="14" id="KW-1185">Reference proteome</keyword>
<keyword evidence="4 8" id="KW-0812">Transmembrane</keyword>
<feature type="domain" description="TonB-dependent receptor-like beta-barrel" evidence="11">
    <location>
        <begin position="464"/>
        <end position="798"/>
    </location>
</feature>
<evidence type="ECO:0000256" key="8">
    <source>
        <dbReference type="PROSITE-ProRule" id="PRU01360"/>
    </source>
</evidence>
<organism evidence="13 14">
    <name type="scientific">Maribellus luteus</name>
    <dbReference type="NCBI Taxonomy" id="2305463"/>
    <lineage>
        <taxon>Bacteria</taxon>
        <taxon>Pseudomonadati</taxon>
        <taxon>Bacteroidota</taxon>
        <taxon>Bacteroidia</taxon>
        <taxon>Marinilabiliales</taxon>
        <taxon>Prolixibacteraceae</taxon>
        <taxon>Maribellus</taxon>
    </lineage>
</organism>
<dbReference type="AlphaFoldDB" id="A0A399T3D3"/>
<dbReference type="SUPFAM" id="SSF56935">
    <property type="entry name" value="Porins"/>
    <property type="match status" value="1"/>
</dbReference>
<dbReference type="Gene3D" id="2.60.40.1120">
    <property type="entry name" value="Carboxypeptidase-like, regulatory domain"/>
    <property type="match status" value="1"/>
</dbReference>
<evidence type="ECO:0000256" key="10">
    <source>
        <dbReference type="SAM" id="SignalP"/>
    </source>
</evidence>
<dbReference type="PROSITE" id="PS52016">
    <property type="entry name" value="TONB_DEPENDENT_REC_3"/>
    <property type="match status" value="1"/>
</dbReference>
<evidence type="ECO:0000256" key="3">
    <source>
        <dbReference type="ARBA" id="ARBA00022452"/>
    </source>
</evidence>
<dbReference type="RefSeq" id="WP_119438136.1">
    <property type="nucleotide sequence ID" value="NZ_QWGR01000005.1"/>
</dbReference>
<sequence length="1032" mass="113957">MKKLLLLVLALFIGVSSVFAQAKQISGTVRAAQDNSPIPGVSVVVKGSTLGTITDADGKFTLNVPANEVLVFSFVGMKSKEIPVTSVSVYNVTLESEVIGVDEVMVVAYGTTKRSSFTGSAQKVDADELVGVTTSESVDKMLAGKVSGVRVSSTTGAPGASGEIQIRGVGSINASTRPLYVIDGVPMETGTYGYQGFSSDILSTLNPEDVKSITILKDAAAASLYGSRAANGVVLITTKSGEAGKTKFTFKTTFGASKTAMNKVYQHMGADQYLDYVNDALIGAYLYYYEPGLYPNDPGYNDPEVLARAMAYAQEDPDDGKWGIKTPSANTNWRDVIYKTGKNQDYQFSASGGSDKTNFYTSVGYNQIDGIIIGSDFERYTGRLNLSHKSNKWLEFGVKQLLSHTIQNGFGDQSDQEQGINNASPLSMAFTMNPTQPVYNEDGSLNQDAGMSNVRNALEILNPTGASTDQTYSVKRYRSLSNANVNMQILPVLSLRSTFGLDYSNSKTFIWWAPESVDGEVYNGLGQLLTYTTIAKNASFVGDFKKDFDKHNLQLIGGYEAEGLTYETIESSAEKYSTYKLPELSNGQPLTVGSETASSNLMSFIGNANYNFDNKYYASASIRSDGSSRLGANNRWGTFWSASAAWRLSQEDFLSNAEWMDDFKVRASYGTNGTLPIDYYAHLGLYSFSSAYGPESAIYTIQPDNTDLSWEKSYNMNFGFELGLFSKLTTTVEYYHKKSKDLLMQVPLSYLTGFETSWQNIGELTNKGIEIELHSTNISTRKFRWDTDFNFTTISAIVDKLPNGSDILSGDGGMYLLREGESINTFYLPEWAGVNPDNGMAQFYLDPENSDELTYYRALAKPAIQGKAIPDFMGGITNSLSYNGFELSFLFTYQFGGNLFDYPGYFFHHDGVRLGTFNLAKEVENNWWKQPGDIVDNPRPVGWNGDRPDRWSSRHVLSTDHIRLKDITLSYTLPKSIVQKMYMNNVRLMVSGNNIWTWAKEDTIEPEVTLNGYRTVDTPITKNFLFGINVEF</sequence>
<dbReference type="Pfam" id="PF13715">
    <property type="entry name" value="CarbopepD_reg_2"/>
    <property type="match status" value="1"/>
</dbReference>